<keyword evidence="5" id="KW-1185">Reference proteome</keyword>
<dbReference type="GO" id="GO:0003677">
    <property type="term" value="F:DNA binding"/>
    <property type="evidence" value="ECO:0007669"/>
    <property type="project" value="UniProtKB-KW"/>
</dbReference>
<dbReference type="Proteomes" id="UP000182248">
    <property type="component" value="Unassembled WGS sequence"/>
</dbReference>
<dbReference type="STRING" id="1150368.SAMN02927921_03604"/>
<accession>A0A1K1RIQ2</accession>
<evidence type="ECO:0000313" key="4">
    <source>
        <dbReference type="EMBL" id="SFW71817.1"/>
    </source>
</evidence>
<evidence type="ECO:0000313" key="5">
    <source>
        <dbReference type="Proteomes" id="UP000182248"/>
    </source>
</evidence>
<dbReference type="PANTHER" id="PTHR10098">
    <property type="entry name" value="RAPSYN-RELATED"/>
    <property type="match status" value="1"/>
</dbReference>
<keyword evidence="3" id="KW-0472">Membrane</keyword>
<proteinExistence type="predicted"/>
<feature type="repeat" description="TPR" evidence="1">
    <location>
        <begin position="167"/>
        <end position="200"/>
    </location>
</feature>
<feature type="coiled-coil region" evidence="2">
    <location>
        <begin position="342"/>
        <end position="374"/>
    </location>
</feature>
<feature type="transmembrane region" description="Helical" evidence="3">
    <location>
        <begin position="320"/>
        <end position="339"/>
    </location>
</feature>
<dbReference type="Gene3D" id="1.10.10.10">
    <property type="entry name" value="Winged helix-like DNA-binding domain superfamily/Winged helix DNA-binding domain"/>
    <property type="match status" value="1"/>
</dbReference>
<dbReference type="SUPFAM" id="SSF48452">
    <property type="entry name" value="TPR-like"/>
    <property type="match status" value="2"/>
</dbReference>
<dbReference type="InterPro" id="IPR019734">
    <property type="entry name" value="TPR_rpt"/>
</dbReference>
<dbReference type="EMBL" id="FPJE01000026">
    <property type="protein sequence ID" value="SFW71817.1"/>
    <property type="molecule type" value="Genomic_DNA"/>
</dbReference>
<evidence type="ECO:0000256" key="3">
    <source>
        <dbReference type="SAM" id="Phobius"/>
    </source>
</evidence>
<organism evidence="4 5">
    <name type="scientific">Sinomicrobium oceani</name>
    <dbReference type="NCBI Taxonomy" id="1150368"/>
    <lineage>
        <taxon>Bacteria</taxon>
        <taxon>Pseudomonadati</taxon>
        <taxon>Bacteroidota</taxon>
        <taxon>Flavobacteriia</taxon>
        <taxon>Flavobacteriales</taxon>
        <taxon>Flavobacteriaceae</taxon>
        <taxon>Sinomicrobium</taxon>
    </lineage>
</organism>
<dbReference type="InterPro" id="IPR011990">
    <property type="entry name" value="TPR-like_helical_dom_sf"/>
</dbReference>
<dbReference type="SMART" id="SM00028">
    <property type="entry name" value="TPR"/>
    <property type="match status" value="5"/>
</dbReference>
<evidence type="ECO:0000256" key="2">
    <source>
        <dbReference type="SAM" id="Coils"/>
    </source>
</evidence>
<dbReference type="GO" id="GO:0006355">
    <property type="term" value="P:regulation of DNA-templated transcription"/>
    <property type="evidence" value="ECO:0007669"/>
    <property type="project" value="InterPro"/>
</dbReference>
<gene>
    <name evidence="4" type="ORF">SAMN02927921_03604</name>
</gene>
<evidence type="ECO:0000256" key="1">
    <source>
        <dbReference type="PROSITE-ProRule" id="PRU00339"/>
    </source>
</evidence>
<dbReference type="InterPro" id="IPR016032">
    <property type="entry name" value="Sig_transdc_resp-reg_C-effctor"/>
</dbReference>
<dbReference type="Pfam" id="PF13424">
    <property type="entry name" value="TPR_12"/>
    <property type="match status" value="2"/>
</dbReference>
<dbReference type="AlphaFoldDB" id="A0A1K1RIQ2"/>
<keyword evidence="4" id="KW-0238">DNA-binding</keyword>
<name>A0A1K1RIQ2_9FLAO</name>
<sequence>MSLLSFPVYEQEIHERHPRVVLQDSLLSVYKEELQEALERGEPDTEARKHIQLGDFYMKNEVFTEAIGQYNEALEARSGMREDSIRCMLNLRIGEIYLSLKIFSKAKQYLEQGKAIAVQSKYVSGQARAEGLLGTCAEKEGHYLLALEHQQKSLELFEQTGDLRGIAFVHENIGSVYEDLKQYNIALGYFNRSLSYFEGRDDEALTSVLNNMGDMFRKTGNYKEALAYTEKALEMARRNGNLHQQKSAHQDIAEAYAGLGDYHKAYEHLQVYDVMYKEMNENRDINNFNTLQAAYEINQKEAQIEVLKHQNEVITANRNLILVSAIATLLLGGFGYVYFSRKRQVKAKLQQYKQRLLRAELDKKEMEERRLQDEINLKTAALSRYSLNMAQKNKLIADMASALKKIASRTQMDAHARIKLLAKELDDNLQIEEEWDEFMGFFKDIHPGFFQQLSVTATEKLSSAELRLAMLLRLNLSSKEIAPILRVTPDSVRVARYRLRKKLPIPPKQELVSFLMEL</sequence>
<keyword evidence="1" id="KW-0802">TPR repeat</keyword>
<dbReference type="Gene3D" id="1.25.40.10">
    <property type="entry name" value="Tetratricopeptide repeat domain"/>
    <property type="match status" value="2"/>
</dbReference>
<dbReference type="SUPFAM" id="SSF46894">
    <property type="entry name" value="C-terminal effector domain of the bipartite response regulators"/>
    <property type="match status" value="1"/>
</dbReference>
<reference evidence="4 5" key="1">
    <citation type="submission" date="2016-11" db="EMBL/GenBank/DDBJ databases">
        <authorList>
            <person name="Jaros S."/>
            <person name="Januszkiewicz K."/>
            <person name="Wedrychowicz H."/>
        </authorList>
    </citation>
    <scope>NUCLEOTIDE SEQUENCE [LARGE SCALE GENOMIC DNA]</scope>
    <source>
        <strain evidence="4 5">CGMCC 1.12145</strain>
    </source>
</reference>
<keyword evidence="3" id="KW-0812">Transmembrane</keyword>
<dbReference type="InterPro" id="IPR036388">
    <property type="entry name" value="WH-like_DNA-bd_sf"/>
</dbReference>
<feature type="repeat" description="TPR" evidence="1">
    <location>
        <begin position="206"/>
        <end position="239"/>
    </location>
</feature>
<protein>
    <submittedName>
        <fullName evidence="4">DNA-binding transcriptional regulator, CsgD family</fullName>
    </submittedName>
</protein>
<keyword evidence="2" id="KW-0175">Coiled coil</keyword>
<dbReference type="PROSITE" id="PS50005">
    <property type="entry name" value="TPR"/>
    <property type="match status" value="2"/>
</dbReference>
<keyword evidence="3" id="KW-1133">Transmembrane helix</keyword>